<keyword evidence="1" id="KW-0732">Signal</keyword>
<keyword evidence="3" id="KW-1185">Reference proteome</keyword>
<name>A0A9W4XPY4_9PLEO</name>
<dbReference type="AlphaFoldDB" id="A0A9W4XPY4"/>
<sequence>MHPLTLTLFTLLPSTLALPRKLSTPQPSLTNITYWGSACPPDKSGLTTVLGPPSTNTTNTTSFPLSFTLSNFLPTLDGSFGSSLRMCDIVSTVTIGNDDDEETPGWKVVVNKRGTGVSGEAKVPGNATMFLRGTYAFVESSEKQVCCAPPFPSPFFAFFVLCLFLW</sequence>
<feature type="signal peptide" evidence="1">
    <location>
        <begin position="1"/>
        <end position="17"/>
    </location>
</feature>
<gene>
    <name evidence="2" type="ORF">PDIGIT_LOCUS1372</name>
</gene>
<evidence type="ECO:0000256" key="1">
    <source>
        <dbReference type="SAM" id="SignalP"/>
    </source>
</evidence>
<dbReference type="Proteomes" id="UP001152607">
    <property type="component" value="Unassembled WGS sequence"/>
</dbReference>
<feature type="chain" id="PRO_5040960337" evidence="1">
    <location>
        <begin position="18"/>
        <end position="166"/>
    </location>
</feature>
<evidence type="ECO:0000313" key="2">
    <source>
        <dbReference type="EMBL" id="CAI6261636.1"/>
    </source>
</evidence>
<organism evidence="2 3">
    <name type="scientific">Periconia digitata</name>
    <dbReference type="NCBI Taxonomy" id="1303443"/>
    <lineage>
        <taxon>Eukaryota</taxon>
        <taxon>Fungi</taxon>
        <taxon>Dikarya</taxon>
        <taxon>Ascomycota</taxon>
        <taxon>Pezizomycotina</taxon>
        <taxon>Dothideomycetes</taxon>
        <taxon>Pleosporomycetidae</taxon>
        <taxon>Pleosporales</taxon>
        <taxon>Massarineae</taxon>
        <taxon>Periconiaceae</taxon>
        <taxon>Periconia</taxon>
    </lineage>
</organism>
<accession>A0A9W4XPY4</accession>
<dbReference type="OrthoDB" id="3759689at2759"/>
<protein>
    <submittedName>
        <fullName evidence="2">Uncharacterized protein</fullName>
    </submittedName>
</protein>
<proteinExistence type="predicted"/>
<dbReference type="EMBL" id="CAOQHR010000001">
    <property type="protein sequence ID" value="CAI6261636.1"/>
    <property type="molecule type" value="Genomic_DNA"/>
</dbReference>
<evidence type="ECO:0000313" key="3">
    <source>
        <dbReference type="Proteomes" id="UP001152607"/>
    </source>
</evidence>
<reference evidence="2" key="1">
    <citation type="submission" date="2023-01" db="EMBL/GenBank/DDBJ databases">
        <authorList>
            <person name="Van Ghelder C."/>
            <person name="Rancurel C."/>
        </authorList>
    </citation>
    <scope>NUCLEOTIDE SEQUENCE</scope>
    <source>
        <strain evidence="2">CNCM I-4278</strain>
    </source>
</reference>
<comment type="caution">
    <text evidence="2">The sequence shown here is derived from an EMBL/GenBank/DDBJ whole genome shotgun (WGS) entry which is preliminary data.</text>
</comment>